<accession>A0ACC0B1L6</accession>
<proteinExistence type="predicted"/>
<comment type="caution">
    <text evidence="1">The sequence shown here is derived from an EMBL/GenBank/DDBJ whole genome shotgun (WGS) entry which is preliminary data.</text>
</comment>
<gene>
    <name evidence="1" type="ORF">M9H77_16379</name>
</gene>
<name>A0ACC0B1L6_CATRO</name>
<protein>
    <submittedName>
        <fullName evidence="1">Uncharacterized protein</fullName>
    </submittedName>
</protein>
<reference evidence="2" key="1">
    <citation type="journal article" date="2023" name="Nat. Plants">
        <title>Single-cell RNA sequencing provides a high-resolution roadmap for understanding the multicellular compartmentation of specialized metabolism.</title>
        <authorList>
            <person name="Sun S."/>
            <person name="Shen X."/>
            <person name="Li Y."/>
            <person name="Li Y."/>
            <person name="Wang S."/>
            <person name="Li R."/>
            <person name="Zhang H."/>
            <person name="Shen G."/>
            <person name="Guo B."/>
            <person name="Wei J."/>
            <person name="Xu J."/>
            <person name="St-Pierre B."/>
            <person name="Chen S."/>
            <person name="Sun C."/>
        </authorList>
    </citation>
    <scope>NUCLEOTIDE SEQUENCE [LARGE SCALE GENOMIC DNA]</scope>
</reference>
<evidence type="ECO:0000313" key="1">
    <source>
        <dbReference type="EMBL" id="KAI5666526.1"/>
    </source>
</evidence>
<organism evidence="1 2">
    <name type="scientific">Catharanthus roseus</name>
    <name type="common">Madagascar periwinkle</name>
    <name type="synonym">Vinca rosea</name>
    <dbReference type="NCBI Taxonomy" id="4058"/>
    <lineage>
        <taxon>Eukaryota</taxon>
        <taxon>Viridiplantae</taxon>
        <taxon>Streptophyta</taxon>
        <taxon>Embryophyta</taxon>
        <taxon>Tracheophyta</taxon>
        <taxon>Spermatophyta</taxon>
        <taxon>Magnoliopsida</taxon>
        <taxon>eudicotyledons</taxon>
        <taxon>Gunneridae</taxon>
        <taxon>Pentapetalae</taxon>
        <taxon>asterids</taxon>
        <taxon>lamiids</taxon>
        <taxon>Gentianales</taxon>
        <taxon>Apocynaceae</taxon>
        <taxon>Rauvolfioideae</taxon>
        <taxon>Vinceae</taxon>
        <taxon>Catharanthinae</taxon>
        <taxon>Catharanthus</taxon>
    </lineage>
</organism>
<evidence type="ECO:0000313" key="2">
    <source>
        <dbReference type="Proteomes" id="UP001060085"/>
    </source>
</evidence>
<dbReference type="Proteomes" id="UP001060085">
    <property type="component" value="Linkage Group LG04"/>
</dbReference>
<dbReference type="EMBL" id="CM044704">
    <property type="protein sequence ID" value="KAI5666526.1"/>
    <property type="molecule type" value="Genomic_DNA"/>
</dbReference>
<sequence length="221" mass="23146">MDESRDWMKVEIINQEASSSCKGKFQSSYWRSSFDGAQSVISRFSTTFALISSALIDAFILSQLFCPGSATASAPPSSSSLAAASPGDREKKSRGRGAEVEERAVASPKTSSQEKLQQQRTSEAPPAASVSSLDRASSGEIKLRERGEVGGIGKIEGEEERQAENGEDEHAPLVLASGTGNVTATTNSSGGESTDMGLMSPFPAPTVTTTSLPLTGCESTE</sequence>
<keyword evidence="2" id="KW-1185">Reference proteome</keyword>